<name>A0A3D9BQD6_9RHOB</name>
<dbReference type="EMBL" id="QOHR01000017">
    <property type="protein sequence ID" value="REC55642.1"/>
    <property type="molecule type" value="Genomic_DNA"/>
</dbReference>
<proteinExistence type="predicted"/>
<evidence type="ECO:0000313" key="2">
    <source>
        <dbReference type="Proteomes" id="UP000257131"/>
    </source>
</evidence>
<dbReference type="RefSeq" id="WP_115980789.1">
    <property type="nucleotide sequence ID" value="NZ_QOHR01000017.1"/>
</dbReference>
<dbReference type="OrthoDB" id="9810376at2"/>
<reference evidence="1 2" key="1">
    <citation type="journal article" date="2017" name="Int. J. Syst. Evol. Microbiol.">
        <title>Rhodosalinus sediminis gen. nov., sp. nov., isolated from marine saltern.</title>
        <authorList>
            <person name="Guo L.Y."/>
            <person name="Ling S.K."/>
            <person name="Li C.M."/>
            <person name="Chen G.J."/>
            <person name="Du Z.J."/>
        </authorList>
    </citation>
    <scope>NUCLEOTIDE SEQUENCE [LARGE SCALE GENOMIC DNA]</scope>
    <source>
        <strain evidence="1 2">WDN1C137</strain>
    </source>
</reference>
<dbReference type="AlphaFoldDB" id="A0A3D9BQD6"/>
<organism evidence="1 2">
    <name type="scientific">Rhodosalinus sediminis</name>
    <dbReference type="NCBI Taxonomy" id="1940533"/>
    <lineage>
        <taxon>Bacteria</taxon>
        <taxon>Pseudomonadati</taxon>
        <taxon>Pseudomonadota</taxon>
        <taxon>Alphaproteobacteria</taxon>
        <taxon>Rhodobacterales</taxon>
        <taxon>Paracoccaceae</taxon>
        <taxon>Rhodosalinus</taxon>
    </lineage>
</organism>
<dbReference type="InterPro" id="IPR019225">
    <property type="entry name" value="DUF2155"/>
</dbReference>
<keyword evidence="2" id="KW-1185">Reference proteome</keyword>
<comment type="caution">
    <text evidence="1">The sequence shown here is derived from an EMBL/GenBank/DDBJ whole genome shotgun (WGS) entry which is preliminary data.</text>
</comment>
<evidence type="ECO:0000313" key="1">
    <source>
        <dbReference type="EMBL" id="REC55642.1"/>
    </source>
</evidence>
<gene>
    <name evidence="1" type="ORF">DRV84_11545</name>
</gene>
<accession>A0A3D9BQD6</accession>
<protein>
    <submittedName>
        <fullName evidence="1">DUF2155 domain-containing protein</fullName>
    </submittedName>
</protein>
<sequence>MIRAALCALAPVMAAAAQDDAREAERGTGAVLRALDKISGAVEDVTLRNGARTELGRLEIRLEECRHPAGSPATDAWAFLEIRDAGEAEPVFRGWMVASSPALNPLDHARFDVWVLRCTTS</sequence>
<dbReference type="Proteomes" id="UP000257131">
    <property type="component" value="Unassembled WGS sequence"/>
</dbReference>
<dbReference type="Pfam" id="PF09923">
    <property type="entry name" value="DUF2155"/>
    <property type="match status" value="1"/>
</dbReference>